<dbReference type="NCBIfam" id="NF005146">
    <property type="entry name" value="PRK06606.1"/>
    <property type="match status" value="1"/>
</dbReference>
<dbReference type="InterPro" id="IPR033939">
    <property type="entry name" value="BCAT_family"/>
</dbReference>
<dbReference type="Pfam" id="PF01063">
    <property type="entry name" value="Aminotran_4"/>
    <property type="match status" value="1"/>
</dbReference>
<dbReference type="SUPFAM" id="SSF56752">
    <property type="entry name" value="D-aminoacid aminotransferase-like PLP-dependent enzymes"/>
    <property type="match status" value="1"/>
</dbReference>
<evidence type="ECO:0000256" key="1">
    <source>
        <dbReference type="ARBA" id="ARBA00001933"/>
    </source>
</evidence>
<evidence type="ECO:0000256" key="15">
    <source>
        <dbReference type="RuleBase" id="RU004106"/>
    </source>
</evidence>
<dbReference type="InterPro" id="IPR005785">
    <property type="entry name" value="B_amino_transI"/>
</dbReference>
<evidence type="ECO:0000256" key="13">
    <source>
        <dbReference type="ARBA" id="ARBA00048798"/>
    </source>
</evidence>
<dbReference type="InterPro" id="IPR043132">
    <property type="entry name" value="BCAT-like_C"/>
</dbReference>
<comment type="cofactor">
    <cofactor evidence="1 16">
        <name>pyridoxal 5'-phosphate</name>
        <dbReference type="ChEBI" id="CHEBI:597326"/>
    </cofactor>
</comment>
<evidence type="ECO:0000256" key="16">
    <source>
        <dbReference type="RuleBase" id="RU004516"/>
    </source>
</evidence>
<evidence type="ECO:0000313" key="18">
    <source>
        <dbReference type="EMBL" id="ALO28173.1"/>
    </source>
</evidence>
<dbReference type="NCBIfam" id="TIGR01122">
    <property type="entry name" value="ilvE_I"/>
    <property type="match status" value="1"/>
</dbReference>
<accession>A0A0S2IXF4</accession>
<dbReference type="PATRIC" id="fig|280505.15.peg.3917"/>
<dbReference type="EC" id="2.6.1.42" evidence="17"/>
<evidence type="ECO:0000256" key="10">
    <source>
        <dbReference type="ARBA" id="ARBA00022898"/>
    </source>
</evidence>
<dbReference type="CDD" id="cd01557">
    <property type="entry name" value="BCAT_beta_family"/>
    <property type="match status" value="1"/>
</dbReference>
<dbReference type="GO" id="GO:0009097">
    <property type="term" value="P:isoleucine biosynthetic process"/>
    <property type="evidence" value="ECO:0007669"/>
    <property type="project" value="UniProtKB-UniPathway"/>
</dbReference>
<comment type="catalytic activity">
    <reaction evidence="12 17">
        <text>L-valine + 2-oxoglutarate = 3-methyl-2-oxobutanoate + L-glutamate</text>
        <dbReference type="Rhea" id="RHEA:24813"/>
        <dbReference type="ChEBI" id="CHEBI:11851"/>
        <dbReference type="ChEBI" id="CHEBI:16810"/>
        <dbReference type="ChEBI" id="CHEBI:29985"/>
        <dbReference type="ChEBI" id="CHEBI:57762"/>
        <dbReference type="EC" id="2.6.1.42"/>
    </reaction>
</comment>
<dbReference type="UniPathway" id="UPA00049">
    <property type="reaction ID" value="UER00062"/>
</dbReference>
<dbReference type="InterPro" id="IPR050571">
    <property type="entry name" value="Class-IV_PLP-Dep_Aminotrnsfr"/>
</dbReference>
<keyword evidence="7 17" id="KW-0032">Aminotransferase</keyword>
<dbReference type="InterPro" id="IPR036038">
    <property type="entry name" value="Aminotransferase-like"/>
</dbReference>
<evidence type="ECO:0000256" key="11">
    <source>
        <dbReference type="ARBA" id="ARBA00023304"/>
    </source>
</evidence>
<evidence type="ECO:0000256" key="12">
    <source>
        <dbReference type="ARBA" id="ARBA00048212"/>
    </source>
</evidence>
<evidence type="ECO:0000256" key="6">
    <source>
        <dbReference type="ARBA" id="ARBA00009320"/>
    </source>
</evidence>
<comment type="catalytic activity">
    <reaction evidence="13 17">
        <text>L-isoleucine + 2-oxoglutarate = (S)-3-methyl-2-oxopentanoate + L-glutamate</text>
        <dbReference type="Rhea" id="RHEA:24801"/>
        <dbReference type="ChEBI" id="CHEBI:16810"/>
        <dbReference type="ChEBI" id="CHEBI:29985"/>
        <dbReference type="ChEBI" id="CHEBI:35146"/>
        <dbReference type="ChEBI" id="CHEBI:58045"/>
        <dbReference type="EC" id="2.6.1.42"/>
    </reaction>
</comment>
<dbReference type="GO" id="GO:0009098">
    <property type="term" value="P:L-leucine biosynthetic process"/>
    <property type="evidence" value="ECO:0007669"/>
    <property type="project" value="UniProtKB-UniPathway"/>
</dbReference>
<evidence type="ECO:0000256" key="4">
    <source>
        <dbReference type="ARBA" id="ARBA00004931"/>
    </source>
</evidence>
<dbReference type="EMBL" id="CP012029">
    <property type="protein sequence ID" value="ALO28173.1"/>
    <property type="molecule type" value="Genomic_DNA"/>
</dbReference>
<keyword evidence="11 17" id="KW-0100">Branched-chain amino acid biosynthesis</keyword>
<dbReference type="GO" id="GO:0052656">
    <property type="term" value="F:L-isoleucine-2-oxoglutarate transaminase activity"/>
    <property type="evidence" value="ECO:0007669"/>
    <property type="project" value="RHEA"/>
</dbReference>
<evidence type="ECO:0000313" key="19">
    <source>
        <dbReference type="Proteomes" id="UP000058857"/>
    </source>
</evidence>
<dbReference type="InterPro" id="IPR043131">
    <property type="entry name" value="BCAT-like_N"/>
</dbReference>
<dbReference type="Gene3D" id="3.20.10.10">
    <property type="entry name" value="D-amino Acid Aminotransferase, subunit A, domain 2"/>
    <property type="match status" value="1"/>
</dbReference>
<evidence type="ECO:0000256" key="8">
    <source>
        <dbReference type="ARBA" id="ARBA00022605"/>
    </source>
</evidence>
<dbReference type="UniPathway" id="UPA00048">
    <property type="reaction ID" value="UER00073"/>
</dbReference>
<evidence type="ECO:0000256" key="17">
    <source>
        <dbReference type="RuleBase" id="RU364094"/>
    </source>
</evidence>
<dbReference type="FunFam" id="3.20.10.10:FF:000013">
    <property type="entry name" value="Branched-chain-amino-acid aminotransferase"/>
    <property type="match status" value="1"/>
</dbReference>
<protein>
    <recommendedName>
        <fullName evidence="17">Branched-chain-amino-acid aminotransferase</fullName>
        <shortName evidence="17">BCAT</shortName>
        <ecNumber evidence="17">2.6.1.42</ecNumber>
    </recommendedName>
</protein>
<gene>
    <name evidence="17" type="primary">ilvE</name>
    <name evidence="18" type="ORF">LBBP_04024</name>
</gene>
<dbReference type="UniPathway" id="UPA00047">
    <property type="reaction ID" value="UER00058"/>
</dbReference>
<dbReference type="FunFam" id="3.30.470.10:FF:000015">
    <property type="entry name" value="Branched-chain-amino-acid aminotransferase"/>
    <property type="match status" value="1"/>
</dbReference>
<comment type="function">
    <text evidence="2 17">Acts on leucine, isoleucine and valine.</text>
</comment>
<keyword evidence="9 17" id="KW-0808">Transferase</keyword>
<dbReference type="GO" id="GO:0052655">
    <property type="term" value="F:L-valine-2-oxoglutarate transaminase activity"/>
    <property type="evidence" value="ECO:0007669"/>
    <property type="project" value="RHEA"/>
</dbReference>
<evidence type="ECO:0000256" key="3">
    <source>
        <dbReference type="ARBA" id="ARBA00004824"/>
    </source>
</evidence>
<dbReference type="GO" id="GO:0052654">
    <property type="term" value="F:L-leucine-2-oxoglutarate transaminase activity"/>
    <property type="evidence" value="ECO:0007669"/>
    <property type="project" value="RHEA"/>
</dbReference>
<dbReference type="AlphaFoldDB" id="A0A0S2IXF4"/>
<proteinExistence type="inferred from homology"/>
<dbReference type="Proteomes" id="UP000058857">
    <property type="component" value="Chromosome 1"/>
</dbReference>
<name>A0A0S2IXF4_LEPBO</name>
<dbReference type="Gene3D" id="3.30.470.10">
    <property type="match status" value="1"/>
</dbReference>
<comment type="pathway">
    <text evidence="5 17">Amino-acid biosynthesis; L-leucine biosynthesis; L-leucine from 3-methyl-2-oxobutanoate: step 4/4.</text>
</comment>
<keyword evidence="10 16" id="KW-0663">Pyridoxal phosphate</keyword>
<comment type="pathway">
    <text evidence="3 17">Amino-acid biosynthesis; L-isoleucine biosynthesis; L-isoleucine from 2-oxobutanoate: step 4/4.</text>
</comment>
<keyword evidence="8 17" id="KW-0028">Amino-acid biosynthesis</keyword>
<dbReference type="PANTHER" id="PTHR42743:SF4">
    <property type="entry name" value="BRANCHED-CHAIN-AMINO-ACID AMINOTRANSFERASE-RELATED"/>
    <property type="match status" value="1"/>
</dbReference>
<sequence length="318" mass="36367">MELYHLSGSCSMAESIKKLSYFEGKILPESEAKISIQTHALQYGTIVFGGLRGYYDKDTDNIYLFRILDHYQRLINSTRIMQLKLDKTKEELRDITIDLIRQCGYKENIYLRPFVYTSALQLSPRFHDVPTEFAIYILQLNDYLDTKHGLKTMVSSWRRFDDAVIPTLSKVSGGYVNSALAKSEAVQNGFDEAIFLDSRGFVSEGSAENIFLVRDGKIITPGINSSLLEGITRRSVLQIAKDNGIEVIERDISRSELYISDEVFFSGTGVQIAWVSEIDHRKIGNSKMGPITKKIQSLFFNLVINKEEKYRHWLTPVY</sequence>
<dbReference type="PROSITE" id="PS00770">
    <property type="entry name" value="AA_TRANSFER_CLASS_4"/>
    <property type="match status" value="1"/>
</dbReference>
<evidence type="ECO:0000256" key="7">
    <source>
        <dbReference type="ARBA" id="ARBA00022576"/>
    </source>
</evidence>
<evidence type="ECO:0000256" key="9">
    <source>
        <dbReference type="ARBA" id="ARBA00022679"/>
    </source>
</evidence>
<evidence type="ECO:0000256" key="2">
    <source>
        <dbReference type="ARBA" id="ARBA00003109"/>
    </source>
</evidence>
<reference evidence="18 19" key="1">
    <citation type="journal article" date="2015" name="PLoS Negl. Trop. Dis.">
        <title>Distribution of Plasmids in Distinct Leptospira Pathogenic Species.</title>
        <authorList>
            <person name="Wang Y."/>
            <person name="Zhuang X."/>
            <person name="Zhong Y."/>
            <person name="Zhang C."/>
            <person name="Zhang Y."/>
            <person name="Zeng L."/>
            <person name="Zhu Y."/>
            <person name="He P."/>
            <person name="Dong K."/>
            <person name="Pal U."/>
            <person name="Guo X."/>
            <person name="Qin J."/>
        </authorList>
    </citation>
    <scope>NUCLEOTIDE SEQUENCE [LARGE SCALE GENOMIC DNA]</scope>
    <source>
        <strain evidence="18 19">56604</strain>
    </source>
</reference>
<comment type="catalytic activity">
    <reaction evidence="14 17">
        <text>L-leucine + 2-oxoglutarate = 4-methyl-2-oxopentanoate + L-glutamate</text>
        <dbReference type="Rhea" id="RHEA:18321"/>
        <dbReference type="ChEBI" id="CHEBI:16810"/>
        <dbReference type="ChEBI" id="CHEBI:17865"/>
        <dbReference type="ChEBI" id="CHEBI:29985"/>
        <dbReference type="ChEBI" id="CHEBI:57427"/>
        <dbReference type="EC" id="2.6.1.42"/>
    </reaction>
</comment>
<dbReference type="InterPro" id="IPR018300">
    <property type="entry name" value="Aminotrans_IV_CS"/>
</dbReference>
<evidence type="ECO:0000256" key="14">
    <source>
        <dbReference type="ARBA" id="ARBA00049229"/>
    </source>
</evidence>
<dbReference type="InterPro" id="IPR001544">
    <property type="entry name" value="Aminotrans_IV"/>
</dbReference>
<dbReference type="GO" id="GO:0009099">
    <property type="term" value="P:L-valine biosynthetic process"/>
    <property type="evidence" value="ECO:0007669"/>
    <property type="project" value="UniProtKB-UniPathway"/>
</dbReference>
<evidence type="ECO:0000256" key="5">
    <source>
        <dbReference type="ARBA" id="ARBA00005072"/>
    </source>
</evidence>
<organism evidence="18">
    <name type="scientific">Leptospira borgpetersenii serovar Ballum</name>
    <dbReference type="NCBI Taxonomy" id="280505"/>
    <lineage>
        <taxon>Bacteria</taxon>
        <taxon>Pseudomonadati</taxon>
        <taxon>Spirochaetota</taxon>
        <taxon>Spirochaetia</taxon>
        <taxon>Leptospirales</taxon>
        <taxon>Leptospiraceae</taxon>
        <taxon>Leptospira</taxon>
    </lineage>
</organism>
<comment type="pathway">
    <text evidence="4 17">Amino-acid biosynthesis; L-valine biosynthesis; L-valine from pyruvate: step 4/4.</text>
</comment>
<dbReference type="PANTHER" id="PTHR42743">
    <property type="entry name" value="AMINO-ACID AMINOTRANSFERASE"/>
    <property type="match status" value="1"/>
</dbReference>
<comment type="similarity">
    <text evidence="6 15">Belongs to the class-IV pyridoxal-phosphate-dependent aminotransferase family.</text>
</comment>